<keyword evidence="6" id="KW-0862">Zinc</keyword>
<sequence>MEGESMRRLQLIMLVGLASLVSLAGPRSTAWAGPRAYIVQRGDTLWELAEDNGCTIEQLRKANKLDVDDPIIVGNQLDLSACSGGSAQASTAGRRYVVVAGDSLSSIARKHGTTVAELRSLNDIKGNLIKLGQQLRVPGQAKRTVRLLVGQSRGRPGHGWLYQPSQLPQSSAYYRRRIERTWAAAHVIDHTVNAVADARAAFPKLHRLAIGDLSDKDGGSLSGHHSHQSGRDIDVGLYYRKVPAGYPSEFVVATKDNFDAAATWALLVSFVRTAGRDGGVEKVFLDYELQGWLYAAARKDGWSKAKLRDVFQYPDGPYAAHGIVRHEPKHDDHIHVRFTCTPDDDGCK</sequence>
<dbReference type="CDD" id="cd00118">
    <property type="entry name" value="LysM"/>
    <property type="match status" value="2"/>
</dbReference>
<dbReference type="InterPro" id="IPR036779">
    <property type="entry name" value="LysM_dom_sf"/>
</dbReference>
<keyword evidence="5" id="KW-0378">Hydrolase</keyword>
<feature type="domain" description="LysM" evidence="8">
    <location>
        <begin position="94"/>
        <end position="137"/>
    </location>
</feature>
<evidence type="ECO:0000256" key="4">
    <source>
        <dbReference type="ARBA" id="ARBA00022764"/>
    </source>
</evidence>
<evidence type="ECO:0000259" key="8">
    <source>
        <dbReference type="PROSITE" id="PS51782"/>
    </source>
</evidence>
<dbReference type="Pfam" id="PF01476">
    <property type="entry name" value="LysM"/>
    <property type="match status" value="2"/>
</dbReference>
<evidence type="ECO:0000256" key="1">
    <source>
        <dbReference type="ARBA" id="ARBA00022670"/>
    </source>
</evidence>
<protein>
    <submittedName>
        <fullName evidence="9">Cell wall-binding protein</fullName>
    </submittedName>
</protein>
<evidence type="ECO:0000313" key="9">
    <source>
        <dbReference type="EMBL" id="KIG14968.1"/>
    </source>
</evidence>
<dbReference type="InterPro" id="IPR018392">
    <property type="entry name" value="LysM"/>
</dbReference>
<dbReference type="Proteomes" id="UP000031599">
    <property type="component" value="Unassembled WGS sequence"/>
</dbReference>
<feature type="domain" description="LysM" evidence="8">
    <location>
        <begin position="35"/>
        <end position="79"/>
    </location>
</feature>
<dbReference type="InterPro" id="IPR005073">
    <property type="entry name" value="Peptidase_M74"/>
</dbReference>
<reference evidence="9 10" key="1">
    <citation type="submission" date="2014-12" db="EMBL/GenBank/DDBJ databases">
        <title>Genome assembly of Enhygromyxa salina DSM 15201.</title>
        <authorList>
            <person name="Sharma G."/>
            <person name="Subramanian S."/>
        </authorList>
    </citation>
    <scope>NUCLEOTIDE SEQUENCE [LARGE SCALE GENOMIC DNA]</scope>
    <source>
        <strain evidence="9 10">DSM 15201</strain>
    </source>
</reference>
<dbReference type="GO" id="GO:0006508">
    <property type="term" value="P:proteolysis"/>
    <property type="evidence" value="ECO:0007669"/>
    <property type="project" value="UniProtKB-KW"/>
</dbReference>
<dbReference type="SUPFAM" id="SSF54106">
    <property type="entry name" value="LysM domain"/>
    <property type="match status" value="2"/>
</dbReference>
<dbReference type="Gene3D" id="3.30.1380.10">
    <property type="match status" value="1"/>
</dbReference>
<organism evidence="9 10">
    <name type="scientific">Enhygromyxa salina</name>
    <dbReference type="NCBI Taxonomy" id="215803"/>
    <lineage>
        <taxon>Bacteria</taxon>
        <taxon>Pseudomonadati</taxon>
        <taxon>Myxococcota</taxon>
        <taxon>Polyangia</taxon>
        <taxon>Nannocystales</taxon>
        <taxon>Nannocystaceae</taxon>
        <taxon>Enhygromyxa</taxon>
    </lineage>
</organism>
<dbReference type="SUPFAM" id="SSF55166">
    <property type="entry name" value="Hedgehog/DD-peptidase"/>
    <property type="match status" value="1"/>
</dbReference>
<dbReference type="PROSITE" id="PS51782">
    <property type="entry name" value="LYSM"/>
    <property type="match status" value="2"/>
</dbReference>
<keyword evidence="2" id="KW-0479">Metal-binding</keyword>
<evidence type="ECO:0000256" key="5">
    <source>
        <dbReference type="ARBA" id="ARBA00022801"/>
    </source>
</evidence>
<dbReference type="GO" id="GO:0046872">
    <property type="term" value="F:metal ion binding"/>
    <property type="evidence" value="ECO:0007669"/>
    <property type="project" value="UniProtKB-KW"/>
</dbReference>
<name>A0A0C1ZV79_9BACT</name>
<keyword evidence="4" id="KW-0574">Periplasm</keyword>
<keyword evidence="7" id="KW-0482">Metalloprotease</keyword>
<proteinExistence type="predicted"/>
<dbReference type="PANTHER" id="PTHR33734">
    <property type="entry name" value="LYSM DOMAIN-CONTAINING GPI-ANCHORED PROTEIN 2"/>
    <property type="match status" value="1"/>
</dbReference>
<dbReference type="PANTHER" id="PTHR33734:SF22">
    <property type="entry name" value="MEMBRANE-BOUND LYTIC MUREIN TRANSGLYCOSYLASE D"/>
    <property type="match status" value="1"/>
</dbReference>
<dbReference type="GO" id="GO:0030288">
    <property type="term" value="C:outer membrane-bounded periplasmic space"/>
    <property type="evidence" value="ECO:0007669"/>
    <property type="project" value="InterPro"/>
</dbReference>
<dbReference type="GO" id="GO:0008932">
    <property type="term" value="F:lytic endotransglycosylase activity"/>
    <property type="evidence" value="ECO:0007669"/>
    <property type="project" value="TreeGrafter"/>
</dbReference>
<dbReference type="GO" id="GO:0004252">
    <property type="term" value="F:serine-type endopeptidase activity"/>
    <property type="evidence" value="ECO:0007669"/>
    <property type="project" value="InterPro"/>
</dbReference>
<dbReference type="GO" id="GO:0008237">
    <property type="term" value="F:metallopeptidase activity"/>
    <property type="evidence" value="ECO:0007669"/>
    <property type="project" value="UniProtKB-KW"/>
</dbReference>
<accession>A0A0C1ZV79</accession>
<evidence type="ECO:0000256" key="3">
    <source>
        <dbReference type="ARBA" id="ARBA00022729"/>
    </source>
</evidence>
<comment type="caution">
    <text evidence="9">The sequence shown here is derived from an EMBL/GenBank/DDBJ whole genome shotgun (WGS) entry which is preliminary data.</text>
</comment>
<dbReference type="Pfam" id="PF03411">
    <property type="entry name" value="Peptidase_M74"/>
    <property type="match status" value="1"/>
</dbReference>
<evidence type="ECO:0000313" key="10">
    <source>
        <dbReference type="Proteomes" id="UP000031599"/>
    </source>
</evidence>
<keyword evidence="1" id="KW-0645">Protease</keyword>
<evidence type="ECO:0000256" key="2">
    <source>
        <dbReference type="ARBA" id="ARBA00022723"/>
    </source>
</evidence>
<evidence type="ECO:0000256" key="7">
    <source>
        <dbReference type="ARBA" id="ARBA00023049"/>
    </source>
</evidence>
<keyword evidence="3" id="KW-0732">Signal</keyword>
<dbReference type="InterPro" id="IPR009045">
    <property type="entry name" value="Zn_M74/Hedgehog-like"/>
</dbReference>
<dbReference type="SMART" id="SM00257">
    <property type="entry name" value="LysM"/>
    <property type="match status" value="2"/>
</dbReference>
<dbReference type="EMBL" id="JMCC02000062">
    <property type="protein sequence ID" value="KIG14968.1"/>
    <property type="molecule type" value="Genomic_DNA"/>
</dbReference>
<gene>
    <name evidence="9" type="ORF">DB30_06157</name>
</gene>
<evidence type="ECO:0000256" key="6">
    <source>
        <dbReference type="ARBA" id="ARBA00022833"/>
    </source>
</evidence>
<dbReference type="Gene3D" id="3.10.350.10">
    <property type="entry name" value="LysM domain"/>
    <property type="match status" value="2"/>
</dbReference>
<dbReference type="AlphaFoldDB" id="A0A0C1ZV79"/>